<accession>A0A2S2CW63</accession>
<dbReference type="Proteomes" id="UP000245629">
    <property type="component" value="Plasmid unnamed1"/>
</dbReference>
<keyword evidence="4" id="KW-0805">Transcription regulation</keyword>
<dbReference type="GO" id="GO:0006276">
    <property type="term" value="P:plasmid maintenance"/>
    <property type="evidence" value="ECO:0007669"/>
    <property type="project" value="InterPro"/>
</dbReference>
<keyword evidence="3" id="KW-0678">Repressor</keyword>
<dbReference type="EMBL" id="CP029356">
    <property type="protein sequence ID" value="AWK88721.1"/>
    <property type="molecule type" value="Genomic_DNA"/>
</dbReference>
<keyword evidence="9" id="KW-1185">Reference proteome</keyword>
<keyword evidence="5" id="KW-0804">Transcription</keyword>
<evidence type="ECO:0000256" key="4">
    <source>
        <dbReference type="ARBA" id="ARBA00023015"/>
    </source>
</evidence>
<comment type="similarity">
    <text evidence="1">Belongs to the CcdB toxin family.</text>
</comment>
<evidence type="ECO:0000256" key="3">
    <source>
        <dbReference type="ARBA" id="ARBA00022491"/>
    </source>
</evidence>
<evidence type="ECO:0000256" key="6">
    <source>
        <dbReference type="ARBA" id="ARBA00029628"/>
    </source>
</evidence>
<evidence type="ECO:0000256" key="2">
    <source>
        <dbReference type="ARBA" id="ARBA00015075"/>
    </source>
</evidence>
<dbReference type="InterPro" id="IPR011067">
    <property type="entry name" value="Plasmid_toxin/cell-grow_inhib"/>
</dbReference>
<evidence type="ECO:0000313" key="9">
    <source>
        <dbReference type="Proteomes" id="UP000245629"/>
    </source>
</evidence>
<protein>
    <recommendedName>
        <fullName evidence="2">Toxin CcdB</fullName>
    </recommendedName>
    <alternativeName>
        <fullName evidence="7">Cytotoxic protein CcdB</fullName>
    </alternativeName>
    <alternativeName>
        <fullName evidence="6">Protein LetD</fullName>
    </alternativeName>
</protein>
<organism evidence="8 9">
    <name type="scientific">Azospirillum thermophilum</name>
    <dbReference type="NCBI Taxonomy" id="2202148"/>
    <lineage>
        <taxon>Bacteria</taxon>
        <taxon>Pseudomonadati</taxon>
        <taxon>Pseudomonadota</taxon>
        <taxon>Alphaproteobacteria</taxon>
        <taxon>Rhodospirillales</taxon>
        <taxon>Azospirillaceae</taxon>
        <taxon>Azospirillum</taxon>
    </lineage>
</organism>
<name>A0A2S2CW63_9PROT</name>
<evidence type="ECO:0000313" key="8">
    <source>
        <dbReference type="EMBL" id="AWK88721.1"/>
    </source>
</evidence>
<dbReference type="GO" id="GO:0008657">
    <property type="term" value="F:DNA topoisomerase type II (double strand cut, ATP-hydrolyzing) inhibitor activity"/>
    <property type="evidence" value="ECO:0007669"/>
    <property type="project" value="InterPro"/>
</dbReference>
<dbReference type="AlphaFoldDB" id="A0A2S2CW63"/>
<dbReference type="Gene3D" id="2.30.30.110">
    <property type="match status" value="1"/>
</dbReference>
<evidence type="ECO:0000256" key="5">
    <source>
        <dbReference type="ARBA" id="ARBA00023163"/>
    </source>
</evidence>
<evidence type="ECO:0000256" key="7">
    <source>
        <dbReference type="ARBA" id="ARBA00033135"/>
    </source>
</evidence>
<dbReference type="RefSeq" id="WP_109331311.1">
    <property type="nucleotide sequence ID" value="NZ_CP029356.1"/>
</dbReference>
<evidence type="ECO:0000256" key="1">
    <source>
        <dbReference type="ARBA" id="ARBA00005230"/>
    </source>
</evidence>
<gene>
    <name evidence="8" type="ORF">DEW08_21775</name>
</gene>
<dbReference type="SUPFAM" id="SSF50118">
    <property type="entry name" value="Cell growth inhibitor/plasmid maintenance toxic component"/>
    <property type="match status" value="1"/>
</dbReference>
<reference evidence="9" key="1">
    <citation type="submission" date="2018-05" db="EMBL/GenBank/DDBJ databases">
        <title>Azospirillum thermophila sp. nov., a novel isolated from hot spring.</title>
        <authorList>
            <person name="Zhao Z."/>
        </authorList>
    </citation>
    <scope>NUCLEOTIDE SEQUENCE [LARGE SCALE GENOMIC DNA]</scope>
    <source>
        <strain evidence="9">CFH 70021</strain>
        <plasmid evidence="9">unnamed1</plasmid>
    </source>
</reference>
<keyword evidence="8" id="KW-0614">Plasmid</keyword>
<sequence>MRHLDVCINPDAAGSPDHPVPYLLVVQGDHVEVATSRVVIPLARLHPGSPVARELTPVVEVAGERLVVMSPLIAGIPVRDIGPAVASLTERHSEIRRAIDVLTGDF</sequence>
<dbReference type="Pfam" id="PF01845">
    <property type="entry name" value="CcdB"/>
    <property type="match status" value="1"/>
</dbReference>
<dbReference type="KEGG" id="azz:DEW08_21775"/>
<dbReference type="InterPro" id="IPR002712">
    <property type="entry name" value="CcdB"/>
</dbReference>
<dbReference type="OrthoDB" id="9813510at2"/>
<proteinExistence type="inferred from homology"/>
<geneLocation type="plasmid" evidence="8 9">
    <name>unnamed1</name>
</geneLocation>